<proteinExistence type="predicted"/>
<reference evidence="1" key="1">
    <citation type="submission" date="2018-02" db="EMBL/GenBank/DDBJ databases">
        <title>Rhizophora mucronata_Transcriptome.</title>
        <authorList>
            <person name="Meera S.P."/>
            <person name="Sreeshan A."/>
            <person name="Augustine A."/>
        </authorList>
    </citation>
    <scope>NUCLEOTIDE SEQUENCE</scope>
    <source>
        <tissue evidence="1">Leaf</tissue>
    </source>
</reference>
<name>A0A2P2MUG2_RHIMU</name>
<accession>A0A2P2MUG2</accession>
<sequence>MSIFFICFFLSFFLSLFMFRLVSRVFLGLSALWFEVTRGEDAFQFLELFDIFYPATS</sequence>
<dbReference type="EMBL" id="GGEC01053376">
    <property type="protein sequence ID" value="MBX33860.1"/>
    <property type="molecule type" value="Transcribed_RNA"/>
</dbReference>
<protein>
    <submittedName>
        <fullName evidence="1">Uncharacterized protein</fullName>
    </submittedName>
</protein>
<organism evidence="1">
    <name type="scientific">Rhizophora mucronata</name>
    <name type="common">Asiatic mangrove</name>
    <dbReference type="NCBI Taxonomy" id="61149"/>
    <lineage>
        <taxon>Eukaryota</taxon>
        <taxon>Viridiplantae</taxon>
        <taxon>Streptophyta</taxon>
        <taxon>Embryophyta</taxon>
        <taxon>Tracheophyta</taxon>
        <taxon>Spermatophyta</taxon>
        <taxon>Magnoliopsida</taxon>
        <taxon>eudicotyledons</taxon>
        <taxon>Gunneridae</taxon>
        <taxon>Pentapetalae</taxon>
        <taxon>rosids</taxon>
        <taxon>fabids</taxon>
        <taxon>Malpighiales</taxon>
        <taxon>Rhizophoraceae</taxon>
        <taxon>Rhizophora</taxon>
    </lineage>
</organism>
<evidence type="ECO:0000313" key="1">
    <source>
        <dbReference type="EMBL" id="MBX33860.1"/>
    </source>
</evidence>
<dbReference type="AlphaFoldDB" id="A0A2P2MUG2"/>